<evidence type="ECO:0000256" key="1">
    <source>
        <dbReference type="SAM" id="MobiDB-lite"/>
    </source>
</evidence>
<feature type="non-terminal residue" evidence="2">
    <location>
        <position position="88"/>
    </location>
</feature>
<feature type="region of interest" description="Disordered" evidence="1">
    <location>
        <begin position="1"/>
        <end position="20"/>
    </location>
</feature>
<dbReference type="EMBL" id="CAVNYO010000414">
    <property type="protein sequence ID" value="CAK5276952.1"/>
    <property type="molecule type" value="Genomic_DNA"/>
</dbReference>
<keyword evidence="3" id="KW-1185">Reference proteome</keyword>
<reference evidence="2" key="1">
    <citation type="submission" date="2023-11" db="EMBL/GenBank/DDBJ databases">
        <authorList>
            <person name="De Vega J J."/>
            <person name="De Vega J J."/>
        </authorList>
    </citation>
    <scope>NUCLEOTIDE SEQUENCE</scope>
</reference>
<dbReference type="Proteomes" id="UP001295794">
    <property type="component" value="Unassembled WGS sequence"/>
</dbReference>
<dbReference type="AlphaFoldDB" id="A0AAD2HJF5"/>
<evidence type="ECO:0000313" key="2">
    <source>
        <dbReference type="EMBL" id="CAK5276952.1"/>
    </source>
</evidence>
<protein>
    <submittedName>
        <fullName evidence="2">Uncharacterized protein</fullName>
    </submittedName>
</protein>
<proteinExistence type="predicted"/>
<gene>
    <name evidence="2" type="ORF">MYCIT1_LOCUS25631</name>
</gene>
<evidence type="ECO:0000313" key="3">
    <source>
        <dbReference type="Proteomes" id="UP001295794"/>
    </source>
</evidence>
<organism evidence="2 3">
    <name type="scientific">Mycena citricolor</name>
    <dbReference type="NCBI Taxonomy" id="2018698"/>
    <lineage>
        <taxon>Eukaryota</taxon>
        <taxon>Fungi</taxon>
        <taxon>Dikarya</taxon>
        <taxon>Basidiomycota</taxon>
        <taxon>Agaricomycotina</taxon>
        <taxon>Agaricomycetes</taxon>
        <taxon>Agaricomycetidae</taxon>
        <taxon>Agaricales</taxon>
        <taxon>Marasmiineae</taxon>
        <taxon>Mycenaceae</taxon>
        <taxon>Mycena</taxon>
    </lineage>
</organism>
<name>A0AAD2HJF5_9AGAR</name>
<accession>A0AAD2HJF5</accession>
<sequence length="88" mass="9422">MPPFSSSHDRQNPSLSRDAGLQTASDLSGLARFAFISPVRDFLIVSCIQSSIPALRFAGGSLIPAHIAALRCIIRLGATSNITRTRVQ</sequence>
<comment type="caution">
    <text evidence="2">The sequence shown here is derived from an EMBL/GenBank/DDBJ whole genome shotgun (WGS) entry which is preliminary data.</text>
</comment>